<feature type="transmembrane region" description="Helical" evidence="1">
    <location>
        <begin position="388"/>
        <end position="410"/>
    </location>
</feature>
<feature type="transmembrane region" description="Helical" evidence="1">
    <location>
        <begin position="356"/>
        <end position="382"/>
    </location>
</feature>
<dbReference type="STRING" id="411473.RUMCAL_01666"/>
<dbReference type="InterPro" id="IPR005182">
    <property type="entry name" value="YdbS-like_PH"/>
</dbReference>
<organism evidence="3 4">
    <name type="scientific">Ruminococcus callidus ATCC 27760</name>
    <dbReference type="NCBI Taxonomy" id="411473"/>
    <lineage>
        <taxon>Bacteria</taxon>
        <taxon>Bacillati</taxon>
        <taxon>Bacillota</taxon>
        <taxon>Clostridia</taxon>
        <taxon>Eubacteriales</taxon>
        <taxon>Oscillospiraceae</taxon>
        <taxon>Ruminococcus</taxon>
    </lineage>
</organism>
<feature type="transmembrane region" description="Helical" evidence="1">
    <location>
        <begin position="174"/>
        <end position="198"/>
    </location>
</feature>
<keyword evidence="4" id="KW-1185">Reference proteome</keyword>
<sequence>MMRLGTAGEAVYREHPIKILRYSAKNLWLLIFPLLRSLRFYPFSLQKLIDWGAGAWFDLLVALLILGIGTLRWHACTYYFDEVSIRSQSGILLRRGTEIPLERIASTVEEHPFYLRPLRAACLQISTAAGAVPEADMHLTLYLRDLHRLRQHIPVLQNGSTGAVAYHTPAWRMLLFSALFSSSFSGAIYIATICFQGGRITSDLVKQFQAQQILEDATDRASTAFHGVPRIAITIGIVILALWLISFGRNLLRYGRFRMRFGEEFISVHTGILTRRRYHLRDNAIIFPDLRQNLLMKIFGMVSLHIRCPGYGSRRDTLPVLIPLIRKKGSQALLEKLHTVPVMEHPKLHARSNIRFFWSFVWPPVIGLCAILPARFILLWLLPNLGAIIRFCSVMLIIPLVWLLCIRIVAMFTESVTMDDQYLQMHFCSWFTFHTITVNHARIVRTDLMQTPAQKMYGVCHLYITCNGPRQQRFKLTALPEAKAREIVETLARTEMQDMS</sequence>
<dbReference type="PATRIC" id="fig|411473.3.peg.1360"/>
<dbReference type="EMBL" id="AWVF01000210">
    <property type="protein sequence ID" value="ERJ95226.1"/>
    <property type="molecule type" value="Genomic_DNA"/>
</dbReference>
<reference evidence="3 4" key="1">
    <citation type="submission" date="2013-07" db="EMBL/GenBank/DDBJ databases">
        <authorList>
            <person name="Weinstock G."/>
            <person name="Sodergren E."/>
            <person name="Wylie T."/>
            <person name="Fulton L."/>
            <person name="Fulton R."/>
            <person name="Fronick C."/>
            <person name="O'Laughlin M."/>
            <person name="Godfrey J."/>
            <person name="Miner T."/>
            <person name="Herter B."/>
            <person name="Appelbaum E."/>
            <person name="Cordes M."/>
            <person name="Lek S."/>
            <person name="Wollam A."/>
            <person name="Pepin K.H."/>
            <person name="Palsikar V.B."/>
            <person name="Mitreva M."/>
            <person name="Wilson R.K."/>
        </authorList>
    </citation>
    <scope>NUCLEOTIDE SEQUENCE [LARGE SCALE GENOMIC DNA]</scope>
    <source>
        <strain evidence="3 4">ATCC 27760</strain>
    </source>
</reference>
<dbReference type="HOGENOM" id="CLU_039597_0_0_9"/>
<name>U2K9P2_9FIRM</name>
<proteinExistence type="predicted"/>
<evidence type="ECO:0000313" key="4">
    <source>
        <dbReference type="Proteomes" id="UP000016662"/>
    </source>
</evidence>
<feature type="domain" description="YdbS-like PH" evidence="2">
    <location>
        <begin position="256"/>
        <end position="335"/>
    </location>
</feature>
<evidence type="ECO:0000313" key="3">
    <source>
        <dbReference type="EMBL" id="ERJ95226.1"/>
    </source>
</evidence>
<dbReference type="eggNOG" id="COG3428">
    <property type="taxonomic scope" value="Bacteria"/>
</dbReference>
<feature type="domain" description="YdbS-like PH" evidence="2">
    <location>
        <begin position="73"/>
        <end position="141"/>
    </location>
</feature>
<dbReference type="PANTHER" id="PTHR34473">
    <property type="entry name" value="UPF0699 TRANSMEMBRANE PROTEIN YDBS"/>
    <property type="match status" value="1"/>
</dbReference>
<dbReference type="OrthoDB" id="1862204at2"/>
<dbReference type="Proteomes" id="UP000016662">
    <property type="component" value="Unassembled WGS sequence"/>
</dbReference>
<keyword evidence="1" id="KW-0472">Membrane</keyword>
<accession>U2K9P2</accession>
<dbReference type="AlphaFoldDB" id="U2K9P2"/>
<keyword evidence="1" id="KW-0812">Transmembrane</keyword>
<protein>
    <recommendedName>
        <fullName evidence="2">YdbS-like PH domain-containing protein</fullName>
    </recommendedName>
</protein>
<gene>
    <name evidence="3" type="ORF">RUMCAL_01666</name>
</gene>
<dbReference type="PANTHER" id="PTHR34473:SF2">
    <property type="entry name" value="UPF0699 TRANSMEMBRANE PROTEIN YDBT"/>
    <property type="match status" value="1"/>
</dbReference>
<dbReference type="Pfam" id="PF03703">
    <property type="entry name" value="bPH_2"/>
    <property type="match status" value="2"/>
</dbReference>
<evidence type="ECO:0000259" key="2">
    <source>
        <dbReference type="Pfam" id="PF03703"/>
    </source>
</evidence>
<comment type="caution">
    <text evidence="3">The sequence shown here is derived from an EMBL/GenBank/DDBJ whole genome shotgun (WGS) entry which is preliminary data.</text>
</comment>
<dbReference type="RefSeq" id="WP_021683137.1">
    <property type="nucleotide sequence ID" value="NZ_KI260465.1"/>
</dbReference>
<feature type="transmembrane region" description="Helical" evidence="1">
    <location>
        <begin position="51"/>
        <end position="71"/>
    </location>
</feature>
<evidence type="ECO:0000256" key="1">
    <source>
        <dbReference type="SAM" id="Phobius"/>
    </source>
</evidence>
<keyword evidence="1" id="KW-1133">Transmembrane helix</keyword>
<feature type="transmembrane region" description="Helical" evidence="1">
    <location>
        <begin position="231"/>
        <end position="252"/>
    </location>
</feature>